<dbReference type="EMBL" id="JAQIZT010000005">
    <property type="protein sequence ID" value="KAJ6997414.1"/>
    <property type="molecule type" value="Genomic_DNA"/>
</dbReference>
<dbReference type="Proteomes" id="UP001164929">
    <property type="component" value="Chromosome 5"/>
</dbReference>
<evidence type="ECO:0000313" key="4">
    <source>
        <dbReference type="Proteomes" id="UP001164929"/>
    </source>
</evidence>
<protein>
    <submittedName>
        <fullName evidence="3">Uncharacterized protein</fullName>
    </submittedName>
</protein>
<reference evidence="3" key="1">
    <citation type="journal article" date="2023" name="Mol. Ecol. Resour.">
        <title>Chromosome-level genome assembly of a triploid poplar Populus alba 'Berolinensis'.</title>
        <authorList>
            <person name="Chen S."/>
            <person name="Yu Y."/>
            <person name="Wang X."/>
            <person name="Wang S."/>
            <person name="Zhang T."/>
            <person name="Zhou Y."/>
            <person name="He R."/>
            <person name="Meng N."/>
            <person name="Wang Y."/>
            <person name="Liu W."/>
            <person name="Liu Z."/>
            <person name="Liu J."/>
            <person name="Guo Q."/>
            <person name="Huang H."/>
            <person name="Sederoff R.R."/>
            <person name="Wang G."/>
            <person name="Qu G."/>
            <person name="Chen S."/>
        </authorList>
    </citation>
    <scope>NUCLEOTIDE SEQUENCE</scope>
    <source>
        <strain evidence="3">SC-2020</strain>
    </source>
</reference>
<organism evidence="3 4">
    <name type="scientific">Populus alba x Populus x berolinensis</name>
    <dbReference type="NCBI Taxonomy" id="444605"/>
    <lineage>
        <taxon>Eukaryota</taxon>
        <taxon>Viridiplantae</taxon>
        <taxon>Streptophyta</taxon>
        <taxon>Embryophyta</taxon>
        <taxon>Tracheophyta</taxon>
        <taxon>Spermatophyta</taxon>
        <taxon>Magnoliopsida</taxon>
        <taxon>eudicotyledons</taxon>
        <taxon>Gunneridae</taxon>
        <taxon>Pentapetalae</taxon>
        <taxon>rosids</taxon>
        <taxon>fabids</taxon>
        <taxon>Malpighiales</taxon>
        <taxon>Salicaceae</taxon>
        <taxon>Saliceae</taxon>
        <taxon>Populus</taxon>
    </lineage>
</organism>
<gene>
    <name evidence="2" type="ORF">NC653_013856</name>
    <name evidence="3" type="ORF">NC653_013857</name>
</gene>
<dbReference type="AlphaFoldDB" id="A0AAD6W421"/>
<keyword evidence="4" id="KW-1185">Reference proteome</keyword>
<dbReference type="EMBL" id="JAQIZT010000005">
    <property type="protein sequence ID" value="KAJ6997413.1"/>
    <property type="molecule type" value="Genomic_DNA"/>
</dbReference>
<name>A0AAD6W421_9ROSI</name>
<feature type="region of interest" description="Disordered" evidence="1">
    <location>
        <begin position="1"/>
        <end position="28"/>
    </location>
</feature>
<proteinExistence type="predicted"/>
<evidence type="ECO:0000313" key="3">
    <source>
        <dbReference type="EMBL" id="KAJ6997414.1"/>
    </source>
</evidence>
<accession>A0AAD6W421</accession>
<comment type="caution">
    <text evidence="3">The sequence shown here is derived from an EMBL/GenBank/DDBJ whole genome shotgun (WGS) entry which is preliminary data.</text>
</comment>
<evidence type="ECO:0000256" key="1">
    <source>
        <dbReference type="SAM" id="MobiDB-lite"/>
    </source>
</evidence>
<evidence type="ECO:0000313" key="2">
    <source>
        <dbReference type="EMBL" id="KAJ6997413.1"/>
    </source>
</evidence>
<sequence length="42" mass="4468">MSSRADSGRPTGAKESSQDCVEPFGRGRSTIEGRASMLLAMH</sequence>